<name>A0A6N6VGL3_9HYPH</name>
<feature type="compositionally biased region" description="Basic and acidic residues" evidence="1">
    <location>
        <begin position="1"/>
        <end position="12"/>
    </location>
</feature>
<organism evidence="3 4">
    <name type="scientific">Parvibaculum sedimenti</name>
    <dbReference type="NCBI Taxonomy" id="2608632"/>
    <lineage>
        <taxon>Bacteria</taxon>
        <taxon>Pseudomonadati</taxon>
        <taxon>Pseudomonadota</taxon>
        <taxon>Alphaproteobacteria</taxon>
        <taxon>Hyphomicrobiales</taxon>
        <taxon>Parvibaculaceae</taxon>
        <taxon>Parvibaculum</taxon>
    </lineage>
</organism>
<feature type="domain" description="HTH marR-type" evidence="2">
    <location>
        <begin position="31"/>
        <end position="170"/>
    </location>
</feature>
<accession>A0A6N6VGL3</accession>
<dbReference type="Proteomes" id="UP000468901">
    <property type="component" value="Unassembled WGS sequence"/>
</dbReference>
<keyword evidence="4" id="KW-1185">Reference proteome</keyword>
<evidence type="ECO:0000256" key="1">
    <source>
        <dbReference type="SAM" id="MobiDB-lite"/>
    </source>
</evidence>
<dbReference type="InterPro" id="IPR039422">
    <property type="entry name" value="MarR/SlyA-like"/>
</dbReference>
<reference evidence="3 4" key="1">
    <citation type="submission" date="2019-09" db="EMBL/GenBank/DDBJ databases">
        <title>Parvibaculum sedimenti sp. nov., isolated from sediment.</title>
        <authorList>
            <person name="Wang Y."/>
        </authorList>
    </citation>
    <scope>NUCLEOTIDE SEQUENCE [LARGE SCALE GENOMIC DNA]</scope>
    <source>
        <strain evidence="3 4">HXT-9</strain>
    </source>
</reference>
<dbReference type="Pfam" id="PF12802">
    <property type="entry name" value="MarR_2"/>
    <property type="match status" value="1"/>
</dbReference>
<dbReference type="InterPro" id="IPR036390">
    <property type="entry name" value="WH_DNA-bd_sf"/>
</dbReference>
<dbReference type="SUPFAM" id="SSF46785">
    <property type="entry name" value="Winged helix' DNA-binding domain"/>
    <property type="match status" value="1"/>
</dbReference>
<dbReference type="EMBL" id="WESC01000010">
    <property type="protein sequence ID" value="KAB7739432.1"/>
    <property type="molecule type" value="Genomic_DNA"/>
</dbReference>
<dbReference type="PROSITE" id="PS50995">
    <property type="entry name" value="HTH_MARR_2"/>
    <property type="match status" value="1"/>
</dbReference>
<sequence>MQPPGKRLESAEKGASPLASVARPRVPTSEEERLIEAIELLFFSYRDFTSDPDTILEEIGFGRAHHRVVHFVGRNPGITVASLLDILRITKQSLARVLREVIERGYLVQQTGEKDRRQRRLYLTEAGAELWERLVAPQRERVREALAASGPGGETAWREVMFSLLDEAQRPDVEKIIIKEP</sequence>
<dbReference type="PANTHER" id="PTHR33164:SF44">
    <property type="entry name" value="TRANSCRIPTIONAL REGULATORY PROTEIN"/>
    <property type="match status" value="1"/>
</dbReference>
<gene>
    <name evidence="3" type="ORF">F2P47_11970</name>
</gene>
<dbReference type="PANTHER" id="PTHR33164">
    <property type="entry name" value="TRANSCRIPTIONAL REGULATOR, MARR FAMILY"/>
    <property type="match status" value="1"/>
</dbReference>
<dbReference type="GO" id="GO:0003700">
    <property type="term" value="F:DNA-binding transcription factor activity"/>
    <property type="evidence" value="ECO:0007669"/>
    <property type="project" value="InterPro"/>
</dbReference>
<protein>
    <submittedName>
        <fullName evidence="3">MarR family transcriptional regulator</fullName>
    </submittedName>
</protein>
<comment type="caution">
    <text evidence="3">The sequence shown here is derived from an EMBL/GenBank/DDBJ whole genome shotgun (WGS) entry which is preliminary data.</text>
</comment>
<evidence type="ECO:0000313" key="4">
    <source>
        <dbReference type="Proteomes" id="UP000468901"/>
    </source>
</evidence>
<dbReference type="Gene3D" id="1.10.10.10">
    <property type="entry name" value="Winged helix-like DNA-binding domain superfamily/Winged helix DNA-binding domain"/>
    <property type="match status" value="1"/>
</dbReference>
<dbReference type="SMART" id="SM00347">
    <property type="entry name" value="HTH_MARR"/>
    <property type="match status" value="1"/>
</dbReference>
<dbReference type="PRINTS" id="PR00598">
    <property type="entry name" value="HTHMARR"/>
</dbReference>
<dbReference type="GO" id="GO:0006950">
    <property type="term" value="P:response to stress"/>
    <property type="evidence" value="ECO:0007669"/>
    <property type="project" value="TreeGrafter"/>
</dbReference>
<dbReference type="InterPro" id="IPR000835">
    <property type="entry name" value="HTH_MarR-typ"/>
</dbReference>
<dbReference type="AlphaFoldDB" id="A0A6N6VGL3"/>
<proteinExistence type="predicted"/>
<dbReference type="InterPro" id="IPR036388">
    <property type="entry name" value="WH-like_DNA-bd_sf"/>
</dbReference>
<feature type="region of interest" description="Disordered" evidence="1">
    <location>
        <begin position="1"/>
        <end position="24"/>
    </location>
</feature>
<evidence type="ECO:0000313" key="3">
    <source>
        <dbReference type="EMBL" id="KAB7739432.1"/>
    </source>
</evidence>
<evidence type="ECO:0000259" key="2">
    <source>
        <dbReference type="PROSITE" id="PS50995"/>
    </source>
</evidence>